<keyword evidence="2" id="KW-0274">FAD</keyword>
<dbReference type="RefSeq" id="WP_092118235.1">
    <property type="nucleotide sequence ID" value="NZ_FNTH01000001.1"/>
</dbReference>
<dbReference type="Pfam" id="PF03450">
    <property type="entry name" value="CO_deh_flav_C"/>
    <property type="match status" value="1"/>
</dbReference>
<gene>
    <name evidence="4" type="ORF">SAMN05444164_4060</name>
</gene>
<dbReference type="OrthoDB" id="9814706at2"/>
<dbReference type="InterPro" id="IPR005107">
    <property type="entry name" value="CO_DH_flav_C"/>
</dbReference>
<dbReference type="Proteomes" id="UP000198992">
    <property type="component" value="Unassembled WGS sequence"/>
</dbReference>
<dbReference type="Gene3D" id="3.30.465.10">
    <property type="match status" value="2"/>
</dbReference>
<dbReference type="PANTHER" id="PTHR42659">
    <property type="entry name" value="XANTHINE DEHYDROGENASE SUBUNIT C-RELATED"/>
    <property type="match status" value="1"/>
</dbReference>
<organism evidence="4 5">
    <name type="scientific">Bradyrhizobium erythrophlei</name>
    <dbReference type="NCBI Taxonomy" id="1437360"/>
    <lineage>
        <taxon>Bacteria</taxon>
        <taxon>Pseudomonadati</taxon>
        <taxon>Pseudomonadota</taxon>
        <taxon>Alphaproteobacteria</taxon>
        <taxon>Hyphomicrobiales</taxon>
        <taxon>Nitrobacteraceae</taxon>
        <taxon>Bradyrhizobium</taxon>
    </lineage>
</organism>
<accession>A0A1H4YRY4</accession>
<name>A0A1H4YRY4_9BRAD</name>
<dbReference type="PROSITE" id="PS51387">
    <property type="entry name" value="FAD_PCMH"/>
    <property type="match status" value="1"/>
</dbReference>
<evidence type="ECO:0000313" key="5">
    <source>
        <dbReference type="Proteomes" id="UP000198992"/>
    </source>
</evidence>
<dbReference type="SUPFAM" id="SSF55447">
    <property type="entry name" value="CO dehydrogenase flavoprotein C-terminal domain-like"/>
    <property type="match status" value="1"/>
</dbReference>
<dbReference type="InterPro" id="IPR036683">
    <property type="entry name" value="CO_DH_flav_C_dom_sf"/>
</dbReference>
<dbReference type="SMART" id="SM01092">
    <property type="entry name" value="CO_deh_flav_C"/>
    <property type="match status" value="1"/>
</dbReference>
<feature type="domain" description="FAD-binding PCMH-type" evidence="3">
    <location>
        <begin position="1"/>
        <end position="224"/>
    </location>
</feature>
<dbReference type="InterPro" id="IPR016169">
    <property type="entry name" value="FAD-bd_PCMH_sub2"/>
</dbReference>
<dbReference type="InterPro" id="IPR051312">
    <property type="entry name" value="Diverse_Substr_Oxidored"/>
</dbReference>
<dbReference type="Gene3D" id="3.30.43.10">
    <property type="entry name" value="Uridine Diphospho-n-acetylenolpyruvylglucosamine Reductase, domain 2"/>
    <property type="match status" value="1"/>
</dbReference>
<dbReference type="InterPro" id="IPR016167">
    <property type="entry name" value="FAD-bd_PCMH_sub1"/>
</dbReference>
<dbReference type="InterPro" id="IPR002346">
    <property type="entry name" value="Mopterin_DH_FAD-bd"/>
</dbReference>
<evidence type="ECO:0000313" key="4">
    <source>
        <dbReference type="EMBL" id="SED20435.1"/>
    </source>
</evidence>
<dbReference type="GO" id="GO:0071949">
    <property type="term" value="F:FAD binding"/>
    <property type="evidence" value="ECO:0007669"/>
    <property type="project" value="InterPro"/>
</dbReference>
<reference evidence="4 5" key="1">
    <citation type="submission" date="2016-10" db="EMBL/GenBank/DDBJ databases">
        <authorList>
            <person name="de Groot N.N."/>
        </authorList>
    </citation>
    <scope>NUCLEOTIDE SEQUENCE [LARGE SCALE GENOMIC DNA]</scope>
    <source>
        <strain evidence="4 5">MT12</strain>
    </source>
</reference>
<dbReference type="GO" id="GO:0016491">
    <property type="term" value="F:oxidoreductase activity"/>
    <property type="evidence" value="ECO:0007669"/>
    <property type="project" value="InterPro"/>
</dbReference>
<dbReference type="AlphaFoldDB" id="A0A1H4YRY4"/>
<dbReference type="SUPFAM" id="SSF56176">
    <property type="entry name" value="FAD-binding/transporter-associated domain-like"/>
    <property type="match status" value="1"/>
</dbReference>
<proteinExistence type="predicted"/>
<protein>
    <submittedName>
        <fullName evidence="4">Xanthine dehydrogenase YagS FAD-binding subunit</fullName>
    </submittedName>
</protein>
<dbReference type="InterPro" id="IPR036318">
    <property type="entry name" value="FAD-bd_PCMH-like_sf"/>
</dbReference>
<evidence type="ECO:0000256" key="2">
    <source>
        <dbReference type="ARBA" id="ARBA00022827"/>
    </source>
</evidence>
<dbReference type="PANTHER" id="PTHR42659:SF1">
    <property type="entry name" value="OXIDOREDUCTASE"/>
    <property type="match status" value="1"/>
</dbReference>
<dbReference type="InterPro" id="IPR016166">
    <property type="entry name" value="FAD-bd_PCMH"/>
</dbReference>
<evidence type="ECO:0000256" key="1">
    <source>
        <dbReference type="ARBA" id="ARBA00022630"/>
    </source>
</evidence>
<sequence length="332" mass="35302">MNNFEYVRATAIPDALRAAARQAGSRFLAGGTTIVDLMKCGVEVPSALIDITRLPGLDTIEAGPASVRIGALSKMSDVADHPTIRKEFPVLSESLWRGASAQLRNMATIGGNLMQRTRCSYFREPGVYGACNKRNPGSGCAALEGVNRGHAVLGTSPSCIAANPGDFAVALVAFDAAVYVENGKPQRRIPIDDFFLLPGNTPDVEHPLSSGELIVAVEVPTSAALRRSHYLKVRDRESYEFATASAAVGLELEADGRTIRDVRVALGGIATRPWRARTVEGALVGRTFDEPTVRAASRLATEGAVDHGENRFKIDLAPRVVARALLTVGGIA</sequence>
<dbReference type="Gene3D" id="3.30.390.50">
    <property type="entry name" value="CO dehydrogenase flavoprotein, C-terminal domain"/>
    <property type="match status" value="1"/>
</dbReference>
<evidence type="ECO:0000259" key="3">
    <source>
        <dbReference type="PROSITE" id="PS51387"/>
    </source>
</evidence>
<dbReference type="Pfam" id="PF00941">
    <property type="entry name" value="FAD_binding_5"/>
    <property type="match status" value="1"/>
</dbReference>
<dbReference type="EMBL" id="FNTH01000001">
    <property type="protein sequence ID" value="SED20435.1"/>
    <property type="molecule type" value="Genomic_DNA"/>
</dbReference>
<keyword evidence="1" id="KW-0285">Flavoprotein</keyword>